<feature type="domain" description="Response regulatory" evidence="4">
    <location>
        <begin position="4"/>
        <end position="117"/>
    </location>
</feature>
<dbReference type="InterPro" id="IPR016032">
    <property type="entry name" value="Sig_transdc_resp-reg_C-effctor"/>
</dbReference>
<organism evidence="6 7">
    <name type="scientific">Brevundimonas faecalis</name>
    <dbReference type="NCBI Taxonomy" id="947378"/>
    <lineage>
        <taxon>Bacteria</taxon>
        <taxon>Pseudomonadati</taxon>
        <taxon>Pseudomonadota</taxon>
        <taxon>Alphaproteobacteria</taxon>
        <taxon>Caulobacterales</taxon>
        <taxon>Caulobacteraceae</taxon>
        <taxon>Brevundimonas</taxon>
    </lineage>
</organism>
<evidence type="ECO:0000256" key="3">
    <source>
        <dbReference type="PROSITE-ProRule" id="PRU01091"/>
    </source>
</evidence>
<dbReference type="CDD" id="cd00383">
    <property type="entry name" value="trans_reg_C"/>
    <property type="match status" value="1"/>
</dbReference>
<dbReference type="Gene3D" id="1.10.10.10">
    <property type="entry name" value="Winged helix-like DNA-binding domain superfamily/Winged helix DNA-binding domain"/>
    <property type="match status" value="1"/>
</dbReference>
<evidence type="ECO:0000313" key="7">
    <source>
        <dbReference type="Proteomes" id="UP001549313"/>
    </source>
</evidence>
<feature type="modified residue" description="4-aspartylphosphate" evidence="2">
    <location>
        <position position="53"/>
    </location>
</feature>
<feature type="domain" description="OmpR/PhoB-type" evidence="5">
    <location>
        <begin position="126"/>
        <end position="227"/>
    </location>
</feature>
<dbReference type="Pfam" id="PF00486">
    <property type="entry name" value="Trans_reg_C"/>
    <property type="match status" value="1"/>
</dbReference>
<evidence type="ECO:0000256" key="2">
    <source>
        <dbReference type="PROSITE-ProRule" id="PRU00169"/>
    </source>
</evidence>
<keyword evidence="1 3" id="KW-0238">DNA-binding</keyword>
<dbReference type="Proteomes" id="UP001549313">
    <property type="component" value="Unassembled WGS sequence"/>
</dbReference>
<dbReference type="Gene3D" id="3.40.50.2300">
    <property type="match status" value="1"/>
</dbReference>
<dbReference type="InterPro" id="IPR001789">
    <property type="entry name" value="Sig_transdc_resp-reg_receiver"/>
</dbReference>
<dbReference type="PANTHER" id="PTHR48111">
    <property type="entry name" value="REGULATOR OF RPOS"/>
    <property type="match status" value="1"/>
</dbReference>
<sequence length="229" mass="25155">MSNLVLIAEDEVEIADILGAYLRQEGFRTVWAADGETAAELHAALKPDLVLLDVRMPGRDGWDVLGELRRRGETPIIMITALDKDIDKLQALRIGADDYVVKPFNPVEVVARVHAILRRGSTGGGARILRVGPLEIDTDGYLAHFVGASGRRRLSLTLTEFRMLAHLATAPMRVFTRAELAEVCLARADVQDRTVDSHLSKVRRKLEEVGAEGVLVSVRGVGYRLEPNG</sequence>
<dbReference type="PROSITE" id="PS50110">
    <property type="entry name" value="RESPONSE_REGULATORY"/>
    <property type="match status" value="1"/>
</dbReference>
<evidence type="ECO:0000259" key="5">
    <source>
        <dbReference type="PROSITE" id="PS51755"/>
    </source>
</evidence>
<proteinExistence type="predicted"/>
<dbReference type="PANTHER" id="PTHR48111:SF59">
    <property type="entry name" value="TRANSCRIPTIONAL REGULATORY PROTEIN BAER"/>
    <property type="match status" value="1"/>
</dbReference>
<dbReference type="Pfam" id="PF00072">
    <property type="entry name" value="Response_reg"/>
    <property type="match status" value="1"/>
</dbReference>
<evidence type="ECO:0000256" key="1">
    <source>
        <dbReference type="ARBA" id="ARBA00023125"/>
    </source>
</evidence>
<dbReference type="CDD" id="cd17574">
    <property type="entry name" value="REC_OmpR"/>
    <property type="match status" value="1"/>
</dbReference>
<dbReference type="InterPro" id="IPR011006">
    <property type="entry name" value="CheY-like_superfamily"/>
</dbReference>
<accession>A0ABV2R6D0</accession>
<dbReference type="InterPro" id="IPR036388">
    <property type="entry name" value="WH-like_DNA-bd_sf"/>
</dbReference>
<keyword evidence="7" id="KW-1185">Reference proteome</keyword>
<dbReference type="Gene3D" id="6.10.250.690">
    <property type="match status" value="1"/>
</dbReference>
<dbReference type="SUPFAM" id="SSF52172">
    <property type="entry name" value="CheY-like"/>
    <property type="match status" value="1"/>
</dbReference>
<reference evidence="6 7" key="1">
    <citation type="submission" date="2024-06" db="EMBL/GenBank/DDBJ databases">
        <title>Sorghum-associated microbial communities from plants grown in Nebraska, USA.</title>
        <authorList>
            <person name="Schachtman D."/>
        </authorList>
    </citation>
    <scope>NUCLEOTIDE SEQUENCE [LARGE SCALE GENOMIC DNA]</scope>
    <source>
        <strain evidence="6 7">2814</strain>
    </source>
</reference>
<keyword evidence="2" id="KW-0597">Phosphoprotein</keyword>
<dbReference type="InterPro" id="IPR039420">
    <property type="entry name" value="WalR-like"/>
</dbReference>
<dbReference type="SMART" id="SM00862">
    <property type="entry name" value="Trans_reg_C"/>
    <property type="match status" value="1"/>
</dbReference>
<evidence type="ECO:0000259" key="4">
    <source>
        <dbReference type="PROSITE" id="PS50110"/>
    </source>
</evidence>
<protein>
    <submittedName>
        <fullName evidence="6">Two-component system response regulator AdeR</fullName>
    </submittedName>
</protein>
<dbReference type="PROSITE" id="PS51755">
    <property type="entry name" value="OMPR_PHOB"/>
    <property type="match status" value="1"/>
</dbReference>
<name>A0ABV2R6D0_9CAUL</name>
<evidence type="ECO:0000313" key="6">
    <source>
        <dbReference type="EMBL" id="MET4682097.1"/>
    </source>
</evidence>
<dbReference type="RefSeq" id="WP_354087057.1">
    <property type="nucleotide sequence ID" value="NZ_JBEPTF010000001.1"/>
</dbReference>
<feature type="DNA-binding region" description="OmpR/PhoB-type" evidence="3">
    <location>
        <begin position="126"/>
        <end position="227"/>
    </location>
</feature>
<dbReference type="InterPro" id="IPR001867">
    <property type="entry name" value="OmpR/PhoB-type_DNA-bd"/>
</dbReference>
<dbReference type="SMART" id="SM00448">
    <property type="entry name" value="REC"/>
    <property type="match status" value="1"/>
</dbReference>
<dbReference type="SUPFAM" id="SSF46894">
    <property type="entry name" value="C-terminal effector domain of the bipartite response regulators"/>
    <property type="match status" value="1"/>
</dbReference>
<gene>
    <name evidence="6" type="ORF">ABIE19_000006</name>
</gene>
<dbReference type="EMBL" id="JBEPTF010000001">
    <property type="protein sequence ID" value="MET4682097.1"/>
    <property type="molecule type" value="Genomic_DNA"/>
</dbReference>
<comment type="caution">
    <text evidence="6">The sequence shown here is derived from an EMBL/GenBank/DDBJ whole genome shotgun (WGS) entry which is preliminary data.</text>
</comment>